<accession>A0ABU3VVB9</accession>
<evidence type="ECO:0000313" key="3">
    <source>
        <dbReference type="Proteomes" id="UP001269819"/>
    </source>
</evidence>
<comment type="caution">
    <text evidence="2">The sequence shown here is derived from an EMBL/GenBank/DDBJ whole genome shotgun (WGS) entry which is preliminary data.</text>
</comment>
<keyword evidence="1" id="KW-0812">Transmembrane</keyword>
<sequence>MDDSKPGPSLALDFVTRLLGASAFWLVTVFVLFACRSGVSVQGYMPIGDIYLVAGLLIAFCLPSAILAFWSNVLNPGFSRLLSYGVFALLQTALTYAYLWWVSQIPGNELHASPLVLLKWVTLPLLMAAYPVFFSSHAVSIVRLVVIALGVFLVIGSLFILGGLFSPNS</sequence>
<organism evidence="2 3">
    <name type="scientific">Marinobacter xestospongiae</name>
    <dbReference type="NCBI Taxonomy" id="994319"/>
    <lineage>
        <taxon>Bacteria</taxon>
        <taxon>Pseudomonadati</taxon>
        <taxon>Pseudomonadota</taxon>
        <taxon>Gammaproteobacteria</taxon>
        <taxon>Pseudomonadales</taxon>
        <taxon>Marinobacteraceae</taxon>
        <taxon>Marinobacter</taxon>
    </lineage>
</organism>
<dbReference type="Proteomes" id="UP001269819">
    <property type="component" value="Unassembled WGS sequence"/>
</dbReference>
<dbReference type="PROSITE" id="PS51257">
    <property type="entry name" value="PROKAR_LIPOPROTEIN"/>
    <property type="match status" value="1"/>
</dbReference>
<name>A0ABU3VVB9_9GAMM</name>
<feature type="transmembrane region" description="Helical" evidence="1">
    <location>
        <begin position="115"/>
        <end position="134"/>
    </location>
</feature>
<feature type="transmembrane region" description="Helical" evidence="1">
    <location>
        <begin position="47"/>
        <end position="70"/>
    </location>
</feature>
<dbReference type="RefSeq" id="WP_316973024.1">
    <property type="nucleotide sequence ID" value="NZ_JAWIIJ010000003.1"/>
</dbReference>
<proteinExistence type="predicted"/>
<keyword evidence="3" id="KW-1185">Reference proteome</keyword>
<gene>
    <name evidence="2" type="ORF">RYS15_05935</name>
</gene>
<feature type="transmembrane region" description="Helical" evidence="1">
    <location>
        <begin position="82"/>
        <end position="103"/>
    </location>
</feature>
<evidence type="ECO:0000313" key="2">
    <source>
        <dbReference type="EMBL" id="MDV2078214.1"/>
    </source>
</evidence>
<reference evidence="2 3" key="1">
    <citation type="submission" date="2023-10" db="EMBL/GenBank/DDBJ databases">
        <title>Characteristics and mechanism of a salt-tolerant marine origin heterotrophic nitrifying- aerobic denitrifying bacteria Marinobacter xestospongiae HN1.</title>
        <authorList>
            <person name="Qi R."/>
        </authorList>
    </citation>
    <scope>NUCLEOTIDE SEQUENCE [LARGE SCALE GENOMIC DNA]</scope>
    <source>
        <strain evidence="2 3">HN1</strain>
    </source>
</reference>
<keyword evidence="1" id="KW-0472">Membrane</keyword>
<keyword evidence="1" id="KW-1133">Transmembrane helix</keyword>
<evidence type="ECO:0000256" key="1">
    <source>
        <dbReference type="SAM" id="Phobius"/>
    </source>
</evidence>
<feature type="transmembrane region" description="Helical" evidence="1">
    <location>
        <begin position="140"/>
        <end position="165"/>
    </location>
</feature>
<evidence type="ECO:0008006" key="4">
    <source>
        <dbReference type="Google" id="ProtNLM"/>
    </source>
</evidence>
<feature type="transmembrane region" description="Helical" evidence="1">
    <location>
        <begin position="14"/>
        <end position="35"/>
    </location>
</feature>
<dbReference type="EMBL" id="JAWIIJ010000003">
    <property type="protein sequence ID" value="MDV2078214.1"/>
    <property type="molecule type" value="Genomic_DNA"/>
</dbReference>
<protein>
    <recommendedName>
        <fullName evidence="4">Yip1 domain-containing protein</fullName>
    </recommendedName>
</protein>